<dbReference type="HOGENOM" id="CLU_084981_0_0_6"/>
<evidence type="ECO:0000313" key="7">
    <source>
        <dbReference type="Proteomes" id="UP000025241"/>
    </source>
</evidence>
<feature type="DNA-binding region" description="H-T-H motif" evidence="4">
    <location>
        <begin position="33"/>
        <end position="52"/>
    </location>
</feature>
<keyword evidence="2 4" id="KW-0238">DNA-binding</keyword>
<feature type="domain" description="HTH tetR-type" evidence="5">
    <location>
        <begin position="12"/>
        <end position="70"/>
    </location>
</feature>
<keyword evidence="3" id="KW-0804">Transcription</keyword>
<organism evidence="6 7">
    <name type="scientific">Pseudomonas knackmussii (strain DSM 6978 / CCUG 54928 / LMG 23759 / B13)</name>
    <dbReference type="NCBI Taxonomy" id="1301098"/>
    <lineage>
        <taxon>Bacteria</taxon>
        <taxon>Pseudomonadati</taxon>
        <taxon>Pseudomonadota</taxon>
        <taxon>Gammaproteobacteria</taxon>
        <taxon>Pseudomonadales</taxon>
        <taxon>Pseudomonadaceae</taxon>
        <taxon>Pseudomonas</taxon>
    </lineage>
</organism>
<keyword evidence="1" id="KW-0805">Transcription regulation</keyword>
<dbReference type="Gene3D" id="1.10.357.10">
    <property type="entry name" value="Tetracycline Repressor, domain 2"/>
    <property type="match status" value="1"/>
</dbReference>
<evidence type="ECO:0000259" key="5">
    <source>
        <dbReference type="PROSITE" id="PS50977"/>
    </source>
</evidence>
<evidence type="ECO:0000256" key="2">
    <source>
        <dbReference type="ARBA" id="ARBA00023125"/>
    </source>
</evidence>
<evidence type="ECO:0000256" key="1">
    <source>
        <dbReference type="ARBA" id="ARBA00023015"/>
    </source>
</evidence>
<protein>
    <submittedName>
        <fullName evidence="6">TetR family transcriptional regulator</fullName>
    </submittedName>
</protein>
<dbReference type="Proteomes" id="UP000025241">
    <property type="component" value="Chromosome I"/>
</dbReference>
<dbReference type="KEGG" id="pkc:PKB_2480"/>
<dbReference type="RefSeq" id="WP_043252072.1">
    <property type="nucleotide sequence ID" value="NZ_HG322950.1"/>
</dbReference>
<dbReference type="STRING" id="1301098.PKB_2480"/>
<sequence length="202" mass="22338">MSPSNLRQQQKQRTRQALLQAAATLLSQGGRPTLEEVAAQAMVSRATAYRYFPKIETLYLEASIDVDTPQAEQVLAGVSGRDAVARLRRVDDALDAMSRANEVALRMMLAQSLELSARGESDAVLPVRQNRRTPLIDAALEPLSARFTPAALKNLRHALALVMGPEAMIVFKDVLQLDDAEARRVRRWAIRALVRAVDPQSR</sequence>
<dbReference type="PROSITE" id="PS50977">
    <property type="entry name" value="HTH_TETR_2"/>
    <property type="match status" value="1"/>
</dbReference>
<dbReference type="SUPFAM" id="SSF46689">
    <property type="entry name" value="Homeodomain-like"/>
    <property type="match status" value="1"/>
</dbReference>
<dbReference type="InterPro" id="IPR009057">
    <property type="entry name" value="Homeodomain-like_sf"/>
</dbReference>
<dbReference type="AlphaFoldDB" id="A0A024HH45"/>
<dbReference type="Pfam" id="PF00440">
    <property type="entry name" value="TetR_N"/>
    <property type="match status" value="1"/>
</dbReference>
<dbReference type="GO" id="GO:0000976">
    <property type="term" value="F:transcription cis-regulatory region binding"/>
    <property type="evidence" value="ECO:0007669"/>
    <property type="project" value="TreeGrafter"/>
</dbReference>
<dbReference type="PATRIC" id="fig|1301098.3.peg.2485"/>
<name>A0A024HH45_PSEKB</name>
<dbReference type="OrthoDB" id="3217159at2"/>
<gene>
    <name evidence="6" type="ORF">PKB_2480</name>
</gene>
<dbReference type="PANTHER" id="PTHR30055">
    <property type="entry name" value="HTH-TYPE TRANSCRIPTIONAL REGULATOR RUTR"/>
    <property type="match status" value="1"/>
</dbReference>
<evidence type="ECO:0000256" key="4">
    <source>
        <dbReference type="PROSITE-ProRule" id="PRU00335"/>
    </source>
</evidence>
<proteinExistence type="predicted"/>
<accession>A0A024HH45</accession>
<keyword evidence="7" id="KW-1185">Reference proteome</keyword>
<evidence type="ECO:0000256" key="3">
    <source>
        <dbReference type="ARBA" id="ARBA00023163"/>
    </source>
</evidence>
<dbReference type="PANTHER" id="PTHR30055:SF234">
    <property type="entry name" value="HTH-TYPE TRANSCRIPTIONAL REGULATOR BETI"/>
    <property type="match status" value="1"/>
</dbReference>
<evidence type="ECO:0000313" key="6">
    <source>
        <dbReference type="EMBL" id="CDF83827.1"/>
    </source>
</evidence>
<dbReference type="InterPro" id="IPR001647">
    <property type="entry name" value="HTH_TetR"/>
</dbReference>
<dbReference type="GO" id="GO:0003700">
    <property type="term" value="F:DNA-binding transcription factor activity"/>
    <property type="evidence" value="ECO:0007669"/>
    <property type="project" value="TreeGrafter"/>
</dbReference>
<dbReference type="eggNOG" id="COG1309">
    <property type="taxonomic scope" value="Bacteria"/>
</dbReference>
<dbReference type="EMBL" id="HG322950">
    <property type="protein sequence ID" value="CDF83827.1"/>
    <property type="molecule type" value="Genomic_DNA"/>
</dbReference>
<reference evidence="6 7" key="2">
    <citation type="submission" date="2014-05" db="EMBL/GenBank/DDBJ databases">
        <title>Genome sequence of the 3-chlorobenzoate degrading bacterium Pseudomonas knackmussii B13 shows multiple evidence for horizontal gene transfer.</title>
        <authorList>
            <person name="Miyazaki R."/>
            <person name="Bertelli C."/>
            <person name="Falquet L."/>
            <person name="Robinson-Rechavi M."/>
            <person name="Gharib W."/>
            <person name="Roy S."/>
            <person name="Van der Meer J.R."/>
        </authorList>
    </citation>
    <scope>NUCLEOTIDE SEQUENCE [LARGE SCALE GENOMIC DNA]</scope>
    <source>
        <strain evidence="6 7">B13</strain>
    </source>
</reference>
<dbReference type="InterPro" id="IPR050109">
    <property type="entry name" value="HTH-type_TetR-like_transc_reg"/>
</dbReference>
<reference evidence="6 7" key="1">
    <citation type="submission" date="2013-03" db="EMBL/GenBank/DDBJ databases">
        <authorList>
            <person name="Linke B."/>
        </authorList>
    </citation>
    <scope>NUCLEOTIDE SEQUENCE [LARGE SCALE GENOMIC DNA]</scope>
    <source>
        <strain evidence="6 7">B13</strain>
    </source>
</reference>